<reference evidence="1 2" key="2">
    <citation type="submission" date="2007-04" db="EMBL/GenBank/DDBJ databases">
        <title>Draft genome sequence of Dorea longicatena (DSM 13814).</title>
        <authorList>
            <person name="Sudarsanam P."/>
            <person name="Ley R."/>
            <person name="Guruge J."/>
            <person name="Turnbaugh P.J."/>
            <person name="Mahowald M."/>
            <person name="Liep D."/>
            <person name="Gordon J."/>
        </authorList>
    </citation>
    <scope>NUCLEOTIDE SEQUENCE [LARGE SCALE GENOMIC DNA]</scope>
    <source>
        <strain evidence="1 2">DSM 13814</strain>
    </source>
</reference>
<organism evidence="1 2">
    <name type="scientific">Dorea longicatena DSM 13814</name>
    <dbReference type="NCBI Taxonomy" id="411462"/>
    <lineage>
        <taxon>Bacteria</taxon>
        <taxon>Bacillati</taxon>
        <taxon>Bacillota</taxon>
        <taxon>Clostridia</taxon>
        <taxon>Lachnospirales</taxon>
        <taxon>Lachnospiraceae</taxon>
        <taxon>Dorea</taxon>
    </lineage>
</organism>
<dbReference type="Proteomes" id="UP000004016">
    <property type="component" value="Unassembled WGS sequence"/>
</dbReference>
<proteinExistence type="predicted"/>
<gene>
    <name evidence="1" type="ORF">DORLON_01809</name>
</gene>
<evidence type="ECO:0000313" key="1">
    <source>
        <dbReference type="EMBL" id="EDM62784.1"/>
    </source>
</evidence>
<reference evidence="1 2" key="1">
    <citation type="submission" date="2007-03" db="EMBL/GenBank/DDBJ databases">
        <authorList>
            <person name="Fulton L."/>
            <person name="Clifton S."/>
            <person name="Fulton B."/>
            <person name="Xu J."/>
            <person name="Minx P."/>
            <person name="Pepin K.H."/>
            <person name="Johnson M."/>
            <person name="Thiruvilangam P."/>
            <person name="Bhonagiri V."/>
            <person name="Nash W.E."/>
            <person name="Mardis E.R."/>
            <person name="Wilson R.K."/>
        </authorList>
    </citation>
    <scope>NUCLEOTIDE SEQUENCE [LARGE SCALE GENOMIC DNA]</scope>
    <source>
        <strain evidence="1 2">DSM 13814</strain>
    </source>
</reference>
<comment type="caution">
    <text evidence="1">The sequence shown here is derived from an EMBL/GenBank/DDBJ whole genome shotgun (WGS) entry which is preliminary data.</text>
</comment>
<protein>
    <submittedName>
        <fullName evidence="1">Uncharacterized protein</fullName>
    </submittedName>
</protein>
<evidence type="ECO:0000313" key="2">
    <source>
        <dbReference type="Proteomes" id="UP000004016"/>
    </source>
</evidence>
<dbReference type="EMBL" id="AAXB02000009">
    <property type="protein sequence ID" value="EDM62784.1"/>
    <property type="molecule type" value="Genomic_DNA"/>
</dbReference>
<dbReference type="HOGENOM" id="CLU_3364664_0_0_9"/>
<accession>A6BHN3</accession>
<name>A6BHN3_9FIRM</name>
<sequence>MTCGEYDYNMQNYLWRKRVKLIANTGYCRGAYRYR</sequence>
<dbReference type="AlphaFoldDB" id="A6BHN3"/>